<comment type="caution">
    <text evidence="2">The sequence shown here is derived from an EMBL/GenBank/DDBJ whole genome shotgun (WGS) entry which is preliminary data.</text>
</comment>
<name>A0A225DP53_9BACT</name>
<dbReference type="EMBL" id="NIDE01000004">
    <property type="protein sequence ID" value="OWK43250.1"/>
    <property type="molecule type" value="Genomic_DNA"/>
</dbReference>
<evidence type="ECO:0000256" key="1">
    <source>
        <dbReference type="SAM" id="MobiDB-lite"/>
    </source>
</evidence>
<dbReference type="PROSITE" id="PS51257">
    <property type="entry name" value="PROKAR_LIPOPROTEIN"/>
    <property type="match status" value="1"/>
</dbReference>
<evidence type="ECO:0000313" key="3">
    <source>
        <dbReference type="Proteomes" id="UP000214646"/>
    </source>
</evidence>
<evidence type="ECO:0008006" key="4">
    <source>
        <dbReference type="Google" id="ProtNLM"/>
    </source>
</evidence>
<proteinExistence type="predicted"/>
<gene>
    <name evidence="2" type="ORF">FRUB_02849</name>
</gene>
<dbReference type="AlphaFoldDB" id="A0A225DP53"/>
<dbReference type="RefSeq" id="WP_088254129.1">
    <property type="nucleotide sequence ID" value="NZ_NIDE01000004.1"/>
</dbReference>
<protein>
    <recommendedName>
        <fullName evidence="4">Outer membrane lipoprotein-sorting protein</fullName>
    </recommendedName>
</protein>
<feature type="region of interest" description="Disordered" evidence="1">
    <location>
        <begin position="304"/>
        <end position="334"/>
    </location>
</feature>
<dbReference type="Proteomes" id="UP000214646">
    <property type="component" value="Unassembled WGS sequence"/>
</dbReference>
<dbReference type="OrthoDB" id="279598at2"/>
<reference evidence="3" key="1">
    <citation type="submission" date="2017-06" db="EMBL/GenBank/DDBJ databases">
        <title>Genome analysis of Fimbriiglobus ruber SP5, the first member of the order Planctomycetales with confirmed chitinolytic capability.</title>
        <authorList>
            <person name="Ravin N.V."/>
            <person name="Rakitin A.L."/>
            <person name="Ivanova A.A."/>
            <person name="Beletsky A.V."/>
            <person name="Kulichevskaya I.S."/>
            <person name="Mardanov A.V."/>
            <person name="Dedysh S.N."/>
        </authorList>
    </citation>
    <scope>NUCLEOTIDE SEQUENCE [LARGE SCALE GENOMIC DNA]</scope>
    <source>
        <strain evidence="3">SP5</strain>
    </source>
</reference>
<accession>A0A225DP53</accession>
<keyword evidence="3" id="KW-1185">Reference proteome</keyword>
<organism evidence="2 3">
    <name type="scientific">Fimbriiglobus ruber</name>
    <dbReference type="NCBI Taxonomy" id="1908690"/>
    <lineage>
        <taxon>Bacteria</taxon>
        <taxon>Pseudomonadati</taxon>
        <taxon>Planctomycetota</taxon>
        <taxon>Planctomycetia</taxon>
        <taxon>Gemmatales</taxon>
        <taxon>Gemmataceae</taxon>
        <taxon>Fimbriiglobus</taxon>
    </lineage>
</organism>
<sequence length="334" mass="37162">MLRAAKTLISTAVVSTVPLLMGGSGGCSWLNNSVRKDDPPVHTGPMQPAKAPEFVAYLNKQASFLQSVRYTDVYIDLYTGREHNTLGDSTLVCAKPRNFLLIGGKRVVGDIVNIGSNSQEFWMYSRVPERMYAYCSHADFQQGTVQLPVPFDPDWALQALGMNTYEPTRQYTVESDQKNWQYLLSFDERTPQGMPVKRVIVFSADDSAKSKSGLPQIRRHLILDANKNKIAVAEIKRAVTMSAGADPTTGAPVYVQVPTEVSLEWPQQGFRMELNLRGVKINEVLSEQEMRQLFTKPAINGVTPVNLATDPRFTPSGFERGATPNDLPPRPRSR</sequence>
<evidence type="ECO:0000313" key="2">
    <source>
        <dbReference type="EMBL" id="OWK43250.1"/>
    </source>
</evidence>